<dbReference type="GO" id="GO:0016740">
    <property type="term" value="F:transferase activity"/>
    <property type="evidence" value="ECO:0007669"/>
    <property type="project" value="UniProtKB-KW"/>
</dbReference>
<dbReference type="InterPro" id="IPR056997">
    <property type="entry name" value="CBM_AftD"/>
</dbReference>
<keyword evidence="2" id="KW-0812">Transmembrane</keyword>
<keyword evidence="5" id="KW-0808">Transferase</keyword>
<feature type="domain" description="Alpha-(1-&gt;3)-arabinofuranosyltransferase N-terminal GT-C" evidence="3">
    <location>
        <begin position="33"/>
        <end position="684"/>
    </location>
</feature>
<dbReference type="Gene3D" id="2.60.120.260">
    <property type="entry name" value="Galactose-binding domain-like"/>
    <property type="match status" value="1"/>
</dbReference>
<accession>A0A1H0S626</accession>
<feature type="transmembrane region" description="Helical" evidence="2">
    <location>
        <begin position="106"/>
        <end position="128"/>
    </location>
</feature>
<dbReference type="InterPro" id="IPR021798">
    <property type="entry name" value="AftD_N"/>
</dbReference>
<evidence type="ECO:0000259" key="4">
    <source>
        <dbReference type="Pfam" id="PF24607"/>
    </source>
</evidence>
<evidence type="ECO:0000313" key="5">
    <source>
        <dbReference type="EMBL" id="SDP37281.1"/>
    </source>
</evidence>
<feature type="region of interest" description="Disordered" evidence="1">
    <location>
        <begin position="1354"/>
        <end position="1374"/>
    </location>
</feature>
<protein>
    <submittedName>
        <fullName evidence="5">Arabinofuranan 3-O-arabinosyltransferase</fullName>
    </submittedName>
</protein>
<evidence type="ECO:0000256" key="1">
    <source>
        <dbReference type="SAM" id="MobiDB-lite"/>
    </source>
</evidence>
<feature type="transmembrane region" description="Helical" evidence="2">
    <location>
        <begin position="1299"/>
        <end position="1320"/>
    </location>
</feature>
<keyword evidence="2" id="KW-0472">Membrane</keyword>
<sequence>MSTRETTDGRPARIRAWLAGLPRSLTAWVMAALMLLSFLQRPGRSTFDTKLDLAVDPIAFLGRALHLWNPAATGGELQNQAYGYLFPMGPFFALGQAVGLPPWVVQRLWCGLLLCLAFGGVLAVARALRIGTEPARYLGALAYALAPRMLTEIGPLSAEMLAAVMLPWVLLPLIRVERIGSPRRAAGLSALAIVCMGGVNGAVVVLALVLPGLWLLTRQWTREHVRLVLWWFGCVVLAVLWWFLPLALLGEYSLPFVDYVESATNTTTPTSLFQVLRGTNQWVAYVVQGTPWWPSGFMLIDNPILMLATGVVAAIGLLGLVRSRLPERLFLTLGVVAGVTFLTIGYVGTLDSPFSESVRALLDGPLAPLRNVHKFEPGLRLPLVLGFMHAISGRLPGLARKASGLWATRARLAVGFLLVLITAAPAWLFTLRPGPGWDEVPDYWRTAMTWLAEEDKDARTLLIPGTGFGEYTWGRTIDEPAQSLARSPWALRSQIPLGSEGNTRLMDAVEDALADGRGAPGLADFLARSGHRFLLLRNDIDRDATGAPPLSMLRSALRGSPGIEKVAGFGPEVRAGAGGIDEHAPAARAIEVYEVKRAVPLAVAVPSDQVATVSGGPESLLPLLDAGLLDPTRPTVMAGDGGAPDARDWLVTDGLRYRERNVGRVRDNLSQTLTEDEKARQVRPAIDVVPFEGIEHRTLATYRGIRGVTASSAASFADAVRGSDPSSMPFAAIDGDPYTAWQSSSLRGPTGQWLEVELDTPRMVDRIELRVVDDSRLGWPVTRVQITTDKGSVTRDVERGQDAQLFTVAPGLTSTVRVTILGVAADRTTGNVGIAEIGIPGVEAQRALRVPADVAPKADQRTAFAFTRGALPSYSCVREEAKTRCDSGLTRFGEEPDGVHRLFRTSTDATYTVSGRVLPAAGARAPIQVPGLDVSASTQLAGDPAAGPLAAIDDDPATTWIADYTDLNPVLRLKWDKQTAITGLTLSTHPDSGATPPSEVEIQSAAGTVRLPVFTDGTVDFHGTTDRVNIKITRGREEGRAKPTGISTVTLAGANLPRIGADTPFTIPCGSGPSLRIDQFDYATTVSGTLDDLNNHRALPLGTCADLAGGVDLRADEHEVRTDRSDSFLVQDLWLTPVGMSSPPPSARAVEIKSWEAASRSLTVAAGPKAVLAVPENANDGWKATVDGQPLPRTRVDGWQQAWVLPEGGPVTVNLTFAPDTSYRLRLLIGLVAVLGLIALVLLPSRRRTELSSAPAGERWVPVALIALLATMGGMLAVVLLIACLLLRSLFPTYRRAISMALAAAGMTVATVTAVLGRLLDHGQEWAYGATAQGAILVAIAAVVAARIPYFDKDPDAPPKHASPTAPEPAPDQP</sequence>
<feature type="transmembrane region" description="Helical" evidence="2">
    <location>
        <begin position="1225"/>
        <end position="1243"/>
    </location>
</feature>
<feature type="transmembrane region" description="Helical" evidence="2">
    <location>
        <begin position="1263"/>
        <end position="1287"/>
    </location>
</feature>
<name>A0A1H0S626_9PSEU</name>
<dbReference type="Proteomes" id="UP000199651">
    <property type="component" value="Unassembled WGS sequence"/>
</dbReference>
<evidence type="ECO:0000313" key="6">
    <source>
        <dbReference type="Proteomes" id="UP000199651"/>
    </source>
</evidence>
<dbReference type="Pfam" id="PF11847">
    <property type="entry name" value="GT-C_AftD"/>
    <property type="match status" value="1"/>
</dbReference>
<dbReference type="RefSeq" id="WP_091379050.1">
    <property type="nucleotide sequence ID" value="NZ_FNDV01000005.1"/>
</dbReference>
<dbReference type="Pfam" id="PF24607">
    <property type="entry name" value="CBM_AftD"/>
    <property type="match status" value="2"/>
</dbReference>
<dbReference type="OrthoDB" id="5242711at2"/>
<keyword evidence="6" id="KW-1185">Reference proteome</keyword>
<dbReference type="InterPro" id="IPR008979">
    <property type="entry name" value="Galactose-bd-like_sf"/>
</dbReference>
<feature type="transmembrane region" description="Helical" evidence="2">
    <location>
        <begin position="21"/>
        <end position="39"/>
    </location>
</feature>
<feature type="transmembrane region" description="Helical" evidence="2">
    <location>
        <begin position="228"/>
        <end position="249"/>
    </location>
</feature>
<feature type="transmembrane region" description="Helical" evidence="2">
    <location>
        <begin position="329"/>
        <end position="348"/>
    </location>
</feature>
<gene>
    <name evidence="5" type="ORF">SAMN05192558_108302</name>
</gene>
<proteinExistence type="predicted"/>
<reference evidence="6" key="1">
    <citation type="submission" date="2016-10" db="EMBL/GenBank/DDBJ databases">
        <authorList>
            <person name="Varghese N."/>
            <person name="Submissions S."/>
        </authorList>
    </citation>
    <scope>NUCLEOTIDE SEQUENCE [LARGE SCALE GENOMIC DNA]</scope>
    <source>
        <strain evidence="6">IBRC-M 10655</strain>
    </source>
</reference>
<dbReference type="SUPFAM" id="SSF49785">
    <property type="entry name" value="Galactose-binding domain-like"/>
    <property type="match status" value="2"/>
</dbReference>
<organism evidence="5 6">
    <name type="scientific">Actinokineospora alba</name>
    <dbReference type="NCBI Taxonomy" id="504798"/>
    <lineage>
        <taxon>Bacteria</taxon>
        <taxon>Bacillati</taxon>
        <taxon>Actinomycetota</taxon>
        <taxon>Actinomycetes</taxon>
        <taxon>Pseudonocardiales</taxon>
        <taxon>Pseudonocardiaceae</taxon>
        <taxon>Actinokineospora</taxon>
    </lineage>
</organism>
<feature type="transmembrane region" description="Helical" evidence="2">
    <location>
        <begin position="1326"/>
        <end position="1346"/>
    </location>
</feature>
<evidence type="ECO:0000256" key="2">
    <source>
        <dbReference type="SAM" id="Phobius"/>
    </source>
</evidence>
<dbReference type="STRING" id="504798.SAMN05421871_105313"/>
<feature type="domain" description="Arabinofuranosyltransferase D third carbohydrate binding module" evidence="4">
    <location>
        <begin position="723"/>
        <end position="842"/>
    </location>
</feature>
<feature type="transmembrane region" description="Helical" evidence="2">
    <location>
        <begin position="190"/>
        <end position="216"/>
    </location>
</feature>
<feature type="domain" description="Arabinofuranosyltransferase D third carbohydrate binding module" evidence="4">
    <location>
        <begin position="941"/>
        <end position="1038"/>
    </location>
</feature>
<feature type="transmembrane region" description="Helical" evidence="2">
    <location>
        <begin position="304"/>
        <end position="322"/>
    </location>
</feature>
<keyword evidence="2" id="KW-1133">Transmembrane helix</keyword>
<feature type="transmembrane region" description="Helical" evidence="2">
    <location>
        <begin position="410"/>
        <end position="429"/>
    </location>
</feature>
<evidence type="ECO:0000259" key="3">
    <source>
        <dbReference type="Pfam" id="PF11847"/>
    </source>
</evidence>
<dbReference type="EMBL" id="FNJB01000008">
    <property type="protein sequence ID" value="SDP37281.1"/>
    <property type="molecule type" value="Genomic_DNA"/>
</dbReference>